<dbReference type="OrthoDB" id="241638at2"/>
<evidence type="ECO:0000313" key="6">
    <source>
        <dbReference type="EMBL" id="CCW34195.1"/>
    </source>
</evidence>
<dbReference type="InParanoid" id="S0ET27"/>
<gene>
    <name evidence="6" type="ORF">CCALI_00358</name>
</gene>
<dbReference type="eggNOG" id="COG3386">
    <property type="taxonomic scope" value="Bacteria"/>
</dbReference>
<feature type="active site" description="Proton donor/acceptor" evidence="3">
    <location>
        <position position="245"/>
    </location>
</feature>
<keyword evidence="4" id="KW-0479">Metal-binding</keyword>
<comment type="cofactor">
    <cofactor evidence="4">
        <name>Zn(2+)</name>
        <dbReference type="ChEBI" id="CHEBI:29105"/>
    </cofactor>
    <text evidence="4">Binds 1 divalent metal cation per subunit.</text>
</comment>
<organism evidence="6 7">
    <name type="scientific">Chthonomonas calidirosea (strain DSM 23976 / ICMP 18418 / T49)</name>
    <dbReference type="NCBI Taxonomy" id="1303518"/>
    <lineage>
        <taxon>Bacteria</taxon>
        <taxon>Bacillati</taxon>
        <taxon>Armatimonadota</taxon>
        <taxon>Chthonomonadia</taxon>
        <taxon>Chthonomonadales</taxon>
        <taxon>Chthonomonadaceae</taxon>
        <taxon>Chthonomonas</taxon>
    </lineage>
</organism>
<dbReference type="Gene3D" id="2.120.10.30">
    <property type="entry name" value="TolB, C-terminal domain"/>
    <property type="match status" value="1"/>
</dbReference>
<dbReference type="EC" id="3.1.1.17" evidence="6"/>
<dbReference type="InterPro" id="IPR005511">
    <property type="entry name" value="SMP-30"/>
</dbReference>
<evidence type="ECO:0000256" key="3">
    <source>
        <dbReference type="PIRSR" id="PIRSR605511-1"/>
    </source>
</evidence>
<name>S0ET27_CHTCT</name>
<dbReference type="PANTHER" id="PTHR47572">
    <property type="entry name" value="LIPOPROTEIN-RELATED"/>
    <property type="match status" value="1"/>
</dbReference>
<accession>S0ET27</accession>
<sequence>MLIARGKRGVRRFWLITCLSVFFTPSFKKLDVQETAAADPELVLVASGFKFPEGPAYDGQGNIYCSNCAADYITKVGPDGRVEIAYRANRTGDKPFTFLKTNGMTFYRDGSLFVCDFERNAIIRIYPDGHQVLVVDRCDGQPFRGPNDLAFDSKGYLYFTDPTGSDAAHRIGAIYRVDIVARKAIKVADGLAFPNGLAFSGDGKWLYVCEDNLNRIIRFRVLKDGHLSLPEVFIVLDADGPGHPDGLAIDRQGHLWIAHYGQHRVLEVDGNGQIVRRVQLPINQGEEAAGPTNLEFAGSDMRTLYITDPGTNSLYKIRVKVPGLTLFCAPPHRAKGG</sequence>
<dbReference type="EMBL" id="HF951689">
    <property type="protein sequence ID" value="CCW34195.1"/>
    <property type="molecule type" value="Genomic_DNA"/>
</dbReference>
<dbReference type="InterPro" id="IPR051262">
    <property type="entry name" value="SMP-30/CGR1_Lactonase"/>
</dbReference>
<dbReference type="STRING" id="454171.CP488_00799"/>
<feature type="binding site" evidence="4">
    <location>
        <position position="245"/>
    </location>
    <ligand>
        <name>a divalent metal cation</name>
        <dbReference type="ChEBI" id="CHEBI:60240"/>
    </ligand>
</feature>
<dbReference type="Proteomes" id="UP000014227">
    <property type="component" value="Chromosome I"/>
</dbReference>
<evidence type="ECO:0000313" key="7">
    <source>
        <dbReference type="Proteomes" id="UP000014227"/>
    </source>
</evidence>
<dbReference type="Pfam" id="PF08450">
    <property type="entry name" value="SGL"/>
    <property type="match status" value="1"/>
</dbReference>
<dbReference type="RefSeq" id="WP_016481758.1">
    <property type="nucleotide sequence ID" value="NC_021487.1"/>
</dbReference>
<keyword evidence="4" id="KW-0862">Zinc</keyword>
<dbReference type="GO" id="GO:0046872">
    <property type="term" value="F:metal ion binding"/>
    <property type="evidence" value="ECO:0007669"/>
    <property type="project" value="UniProtKB-KW"/>
</dbReference>
<dbReference type="KEGG" id="ccz:CCALI_00358"/>
<dbReference type="HOGENOM" id="CLU_036110_2_0_0"/>
<dbReference type="AlphaFoldDB" id="S0ET27"/>
<feature type="binding site" evidence="4">
    <location>
        <position position="195"/>
    </location>
    <ligand>
        <name>a divalent metal cation</name>
        <dbReference type="ChEBI" id="CHEBI:60240"/>
    </ligand>
</feature>
<feature type="binding site" evidence="4">
    <location>
        <position position="147"/>
    </location>
    <ligand>
        <name>substrate</name>
    </ligand>
</feature>
<keyword evidence="2 6" id="KW-0378">Hydrolase</keyword>
<dbReference type="GO" id="GO:0004341">
    <property type="term" value="F:gluconolactonase activity"/>
    <property type="evidence" value="ECO:0007669"/>
    <property type="project" value="UniProtKB-EC"/>
</dbReference>
<feature type="domain" description="SMP-30/Gluconolactonase/LRE-like region" evidence="5">
    <location>
        <begin position="51"/>
        <end position="307"/>
    </location>
</feature>
<evidence type="ECO:0000256" key="2">
    <source>
        <dbReference type="ARBA" id="ARBA00022801"/>
    </source>
</evidence>
<dbReference type="PRINTS" id="PR01790">
    <property type="entry name" value="SMP30FAMILY"/>
</dbReference>
<comment type="similarity">
    <text evidence="1">Belongs to the SMP-30/CGR1 family.</text>
</comment>
<evidence type="ECO:0000256" key="4">
    <source>
        <dbReference type="PIRSR" id="PIRSR605511-2"/>
    </source>
</evidence>
<evidence type="ECO:0000256" key="1">
    <source>
        <dbReference type="ARBA" id="ARBA00008853"/>
    </source>
</evidence>
<dbReference type="PANTHER" id="PTHR47572:SF4">
    <property type="entry name" value="LACTONASE DRP35"/>
    <property type="match status" value="1"/>
</dbReference>
<dbReference type="InterPro" id="IPR013658">
    <property type="entry name" value="SGL"/>
</dbReference>
<dbReference type="InterPro" id="IPR011042">
    <property type="entry name" value="6-blade_b-propeller_TolB-like"/>
</dbReference>
<keyword evidence="7" id="KW-1185">Reference proteome</keyword>
<reference evidence="7" key="1">
    <citation type="submission" date="2013-03" db="EMBL/GenBank/DDBJ databases">
        <title>Genome sequence of Chthonomonas calidirosea, the first sequenced genome from the Armatimonadetes phylum (formally candidate division OP10).</title>
        <authorList>
            <person name="Lee K.C.Y."/>
            <person name="Morgan X.C."/>
            <person name="Dunfield P.F."/>
            <person name="Tamas I."/>
            <person name="Houghton K.M."/>
            <person name="Vyssotski M."/>
            <person name="Ryan J.L.J."/>
            <person name="Lagutin K."/>
            <person name="McDonald I.R."/>
            <person name="Stott M.B."/>
        </authorList>
    </citation>
    <scope>NUCLEOTIDE SEQUENCE [LARGE SCALE GENOMIC DNA]</scope>
    <source>
        <strain evidence="7">DSM 23976 / ICMP 18418 / T49</strain>
    </source>
</reference>
<dbReference type="PATRIC" id="fig|1303518.3.peg.365"/>
<dbReference type="FunCoup" id="S0ET27">
    <property type="interactions" value="113"/>
</dbReference>
<proteinExistence type="inferred from homology"/>
<evidence type="ECO:0000259" key="5">
    <source>
        <dbReference type="Pfam" id="PF08450"/>
    </source>
</evidence>
<dbReference type="CDD" id="cd05819">
    <property type="entry name" value="NHL"/>
    <property type="match status" value="1"/>
</dbReference>
<protein>
    <submittedName>
        <fullName evidence="6">Gluconolactonase</fullName>
        <ecNumber evidence="6">3.1.1.17</ecNumber>
    </submittedName>
</protein>
<dbReference type="SUPFAM" id="SSF63829">
    <property type="entry name" value="Calcium-dependent phosphotriesterase"/>
    <property type="match status" value="1"/>
</dbReference>